<evidence type="ECO:0000256" key="3">
    <source>
        <dbReference type="ARBA" id="ARBA00022670"/>
    </source>
</evidence>
<reference evidence="8 9" key="1">
    <citation type="submission" date="2019-08" db="EMBL/GenBank/DDBJ databases">
        <title>Complete genome sequence of Thermosulfurimonas marina SU872T, an anaerobic thermophilic chemolithoautotrophic bacterium isolated from a shallow marine hydrothermal vent.</title>
        <authorList>
            <person name="Allioux M."/>
            <person name="Jebbar M."/>
            <person name="Slobodkina G."/>
            <person name="Slobodkin A."/>
            <person name="Moalic Y."/>
            <person name="Frolova A."/>
            <person name="Shao Z."/>
            <person name="Alain K."/>
        </authorList>
    </citation>
    <scope>NUCLEOTIDE SEQUENCE [LARGE SCALE GENOMIC DNA]</scope>
    <source>
        <strain evidence="8 9">SU872</strain>
    </source>
</reference>
<keyword evidence="3" id="KW-0645">Protease</keyword>
<evidence type="ECO:0000313" key="8">
    <source>
        <dbReference type="EMBL" id="QJA06208.1"/>
    </source>
</evidence>
<dbReference type="Gene3D" id="3.50.30.60">
    <property type="entry name" value="LD-carboxypeptidase A C-terminal domain-like"/>
    <property type="match status" value="1"/>
</dbReference>
<evidence type="ECO:0000313" key="9">
    <source>
        <dbReference type="Proteomes" id="UP000501253"/>
    </source>
</evidence>
<dbReference type="PIRSF" id="PIRSF028757">
    <property type="entry name" value="LD-carboxypeptidase"/>
    <property type="match status" value="1"/>
</dbReference>
<dbReference type="InterPro" id="IPR029062">
    <property type="entry name" value="Class_I_gatase-like"/>
</dbReference>
<evidence type="ECO:0000259" key="7">
    <source>
        <dbReference type="Pfam" id="PF17676"/>
    </source>
</evidence>
<dbReference type="GO" id="GO:0008236">
    <property type="term" value="F:serine-type peptidase activity"/>
    <property type="evidence" value="ECO:0007669"/>
    <property type="project" value="UniProtKB-KW"/>
</dbReference>
<gene>
    <name evidence="8" type="ORF">FVE67_05065</name>
</gene>
<keyword evidence="9" id="KW-1185">Reference proteome</keyword>
<dbReference type="SUPFAM" id="SSF141986">
    <property type="entry name" value="LD-carboxypeptidase A C-terminal domain-like"/>
    <property type="match status" value="1"/>
</dbReference>
<evidence type="ECO:0000259" key="6">
    <source>
        <dbReference type="Pfam" id="PF02016"/>
    </source>
</evidence>
<comment type="similarity">
    <text evidence="1">Belongs to the peptidase S66 family.</text>
</comment>
<dbReference type="Pfam" id="PF02016">
    <property type="entry name" value="Peptidase_S66"/>
    <property type="match status" value="1"/>
</dbReference>
<evidence type="ECO:0000256" key="2">
    <source>
        <dbReference type="ARBA" id="ARBA00022645"/>
    </source>
</evidence>
<dbReference type="EMBL" id="CP042909">
    <property type="protein sequence ID" value="QJA06208.1"/>
    <property type="molecule type" value="Genomic_DNA"/>
</dbReference>
<dbReference type="SUPFAM" id="SSF52317">
    <property type="entry name" value="Class I glutamine amidotransferase-like"/>
    <property type="match status" value="1"/>
</dbReference>
<dbReference type="PANTHER" id="PTHR30237">
    <property type="entry name" value="MURAMOYLTETRAPEPTIDE CARBOXYPEPTIDASE"/>
    <property type="match status" value="1"/>
</dbReference>
<dbReference type="CDD" id="cd07025">
    <property type="entry name" value="Peptidase_S66"/>
    <property type="match status" value="1"/>
</dbReference>
<protein>
    <submittedName>
        <fullName evidence="8">LD-carboxypeptidase</fullName>
    </submittedName>
</protein>
<feature type="domain" description="LD-carboxypeptidase C-terminal" evidence="7">
    <location>
        <begin position="166"/>
        <end position="274"/>
    </location>
</feature>
<dbReference type="RefSeq" id="WP_168719557.1">
    <property type="nucleotide sequence ID" value="NZ_CP042909.1"/>
</dbReference>
<sequence>MGKVLGRLRPGARVRVVAPAGAVEKEALAPGLKILKDWGLRVEVDPGVFEKKGYLAGEDRSRAEALLRAAEEAEVLWAARGGYGSARLLPLLAPRLPEKFPPLLGFSDLSALLNLLAQRGLPVWHAPTVCFLPRLSPEALSETRALLFGEKALVFEGLGLSPGKTQGPVFGGNLATLSALLGTPYFPSLRGALLFLEDLREPLYRLDRYLTHLRLSGVLDEVAGILLGDLGLPEGEILPLVKEVLPREKPCGLFPYLGHKPALTAFPLGVWARLEVAGDRARWSFEIDD</sequence>
<dbReference type="PANTHER" id="PTHR30237:SF2">
    <property type="entry name" value="MUREIN TETRAPEPTIDE CARBOXYPEPTIDASE"/>
    <property type="match status" value="1"/>
</dbReference>
<dbReference type="AlphaFoldDB" id="A0A6H1WSQ4"/>
<accession>A0A6H1WSQ4</accession>
<feature type="domain" description="LD-carboxypeptidase N-terminal" evidence="6">
    <location>
        <begin position="14"/>
        <end position="126"/>
    </location>
</feature>
<proteinExistence type="inferred from homology"/>
<dbReference type="GO" id="GO:0004180">
    <property type="term" value="F:carboxypeptidase activity"/>
    <property type="evidence" value="ECO:0007669"/>
    <property type="project" value="UniProtKB-KW"/>
</dbReference>
<dbReference type="GO" id="GO:0006508">
    <property type="term" value="P:proteolysis"/>
    <property type="evidence" value="ECO:0007669"/>
    <property type="project" value="UniProtKB-KW"/>
</dbReference>
<dbReference type="InterPro" id="IPR040921">
    <property type="entry name" value="Peptidase_S66C"/>
</dbReference>
<keyword evidence="2 8" id="KW-0121">Carboxypeptidase</keyword>
<evidence type="ECO:0000256" key="1">
    <source>
        <dbReference type="ARBA" id="ARBA00010233"/>
    </source>
</evidence>
<dbReference type="Proteomes" id="UP000501253">
    <property type="component" value="Chromosome"/>
</dbReference>
<dbReference type="InterPro" id="IPR027461">
    <property type="entry name" value="Carboxypeptidase_A_C_sf"/>
</dbReference>
<dbReference type="InterPro" id="IPR027478">
    <property type="entry name" value="LdcA_N"/>
</dbReference>
<dbReference type="KEGG" id="tmai:FVE67_05065"/>
<dbReference type="Pfam" id="PF17676">
    <property type="entry name" value="Peptidase_S66C"/>
    <property type="match status" value="1"/>
</dbReference>
<evidence type="ECO:0000256" key="4">
    <source>
        <dbReference type="ARBA" id="ARBA00022801"/>
    </source>
</evidence>
<organism evidence="8 9">
    <name type="scientific">Thermosulfurimonas marina</name>
    <dbReference type="NCBI Taxonomy" id="2047767"/>
    <lineage>
        <taxon>Bacteria</taxon>
        <taxon>Pseudomonadati</taxon>
        <taxon>Thermodesulfobacteriota</taxon>
        <taxon>Thermodesulfobacteria</taxon>
        <taxon>Thermodesulfobacteriales</taxon>
        <taxon>Thermodesulfobacteriaceae</taxon>
        <taxon>Thermosulfurimonas</taxon>
    </lineage>
</organism>
<keyword evidence="4" id="KW-0378">Hydrolase</keyword>
<keyword evidence="5" id="KW-0720">Serine protease</keyword>
<name>A0A6H1WSQ4_9BACT</name>
<dbReference type="InterPro" id="IPR003507">
    <property type="entry name" value="S66_fam"/>
</dbReference>
<dbReference type="Gene3D" id="3.40.50.10740">
    <property type="entry name" value="Class I glutamine amidotransferase-like"/>
    <property type="match status" value="1"/>
</dbReference>
<evidence type="ECO:0000256" key="5">
    <source>
        <dbReference type="ARBA" id="ARBA00022825"/>
    </source>
</evidence>
<dbReference type="InterPro" id="IPR040449">
    <property type="entry name" value="Peptidase_S66_N"/>
</dbReference>